<dbReference type="Proteomes" id="UP000291343">
    <property type="component" value="Unassembled WGS sequence"/>
</dbReference>
<keyword evidence="5" id="KW-1185">Reference proteome</keyword>
<feature type="chain" id="PRO_5019827207" evidence="3">
    <location>
        <begin position="19"/>
        <end position="1584"/>
    </location>
</feature>
<gene>
    <name evidence="4" type="ORF">LSTR_LSTR009151</name>
</gene>
<comment type="caution">
    <text evidence="4">The sequence shown here is derived from an EMBL/GenBank/DDBJ whole genome shotgun (WGS) entry which is preliminary data.</text>
</comment>
<dbReference type="STRING" id="195883.A0A482XSB5"/>
<feature type="region of interest" description="Disordered" evidence="1">
    <location>
        <begin position="999"/>
        <end position="1051"/>
    </location>
</feature>
<feature type="compositionally biased region" description="Polar residues" evidence="1">
    <location>
        <begin position="1001"/>
        <end position="1015"/>
    </location>
</feature>
<evidence type="ECO:0000256" key="3">
    <source>
        <dbReference type="SAM" id="SignalP"/>
    </source>
</evidence>
<dbReference type="InParanoid" id="A0A482XSB5"/>
<protein>
    <submittedName>
        <fullName evidence="4">Uncharacterized protein</fullName>
    </submittedName>
</protein>
<name>A0A482XSB5_LAOST</name>
<dbReference type="OrthoDB" id="6631430at2759"/>
<keyword evidence="2" id="KW-0472">Membrane</keyword>
<feature type="transmembrane region" description="Helical" evidence="2">
    <location>
        <begin position="1560"/>
        <end position="1579"/>
    </location>
</feature>
<evidence type="ECO:0000256" key="1">
    <source>
        <dbReference type="SAM" id="MobiDB-lite"/>
    </source>
</evidence>
<evidence type="ECO:0000256" key="2">
    <source>
        <dbReference type="SAM" id="Phobius"/>
    </source>
</evidence>
<evidence type="ECO:0000313" key="4">
    <source>
        <dbReference type="EMBL" id="RZF48467.1"/>
    </source>
</evidence>
<organism evidence="4 5">
    <name type="scientific">Laodelphax striatellus</name>
    <name type="common">Small brown planthopper</name>
    <name type="synonym">Delphax striatella</name>
    <dbReference type="NCBI Taxonomy" id="195883"/>
    <lineage>
        <taxon>Eukaryota</taxon>
        <taxon>Metazoa</taxon>
        <taxon>Ecdysozoa</taxon>
        <taxon>Arthropoda</taxon>
        <taxon>Hexapoda</taxon>
        <taxon>Insecta</taxon>
        <taxon>Pterygota</taxon>
        <taxon>Neoptera</taxon>
        <taxon>Paraneoptera</taxon>
        <taxon>Hemiptera</taxon>
        <taxon>Auchenorrhyncha</taxon>
        <taxon>Fulgoroidea</taxon>
        <taxon>Delphacidae</taxon>
        <taxon>Criomorphinae</taxon>
        <taxon>Laodelphax</taxon>
    </lineage>
</organism>
<keyword evidence="2" id="KW-0812">Transmembrane</keyword>
<feature type="compositionally biased region" description="Acidic residues" evidence="1">
    <location>
        <begin position="1213"/>
        <end position="1224"/>
    </location>
</feature>
<feature type="compositionally biased region" description="Polar residues" evidence="1">
    <location>
        <begin position="1072"/>
        <end position="1095"/>
    </location>
</feature>
<feature type="region of interest" description="Disordered" evidence="1">
    <location>
        <begin position="1072"/>
        <end position="1116"/>
    </location>
</feature>
<keyword evidence="3" id="KW-0732">Signal</keyword>
<evidence type="ECO:0000313" key="5">
    <source>
        <dbReference type="Proteomes" id="UP000291343"/>
    </source>
</evidence>
<accession>A0A482XSB5</accession>
<feature type="region of interest" description="Disordered" evidence="1">
    <location>
        <begin position="1178"/>
        <end position="1226"/>
    </location>
</feature>
<feature type="compositionally biased region" description="Basic and acidic residues" evidence="1">
    <location>
        <begin position="1187"/>
        <end position="1198"/>
    </location>
</feature>
<feature type="signal peptide" evidence="3">
    <location>
        <begin position="1"/>
        <end position="18"/>
    </location>
</feature>
<feature type="compositionally biased region" description="Low complexity" evidence="1">
    <location>
        <begin position="1145"/>
        <end position="1156"/>
    </location>
</feature>
<reference evidence="4 5" key="1">
    <citation type="journal article" date="2017" name="Gigascience">
        <title>Genome sequence of the small brown planthopper, Laodelphax striatellus.</title>
        <authorList>
            <person name="Zhu J."/>
            <person name="Jiang F."/>
            <person name="Wang X."/>
            <person name="Yang P."/>
            <person name="Bao Y."/>
            <person name="Zhao W."/>
            <person name="Wang W."/>
            <person name="Lu H."/>
            <person name="Wang Q."/>
            <person name="Cui N."/>
            <person name="Li J."/>
            <person name="Chen X."/>
            <person name="Luo L."/>
            <person name="Yu J."/>
            <person name="Kang L."/>
            <person name="Cui F."/>
        </authorList>
    </citation>
    <scope>NUCLEOTIDE SEQUENCE [LARGE SCALE GENOMIC DNA]</scope>
    <source>
        <strain evidence="4">Lst14</strain>
    </source>
</reference>
<dbReference type="EMBL" id="QKKF02002274">
    <property type="protein sequence ID" value="RZF48467.1"/>
    <property type="molecule type" value="Genomic_DNA"/>
</dbReference>
<sequence length="1584" mass="178744">MHHSILFLLIFTVLQAAANSIDPAITIRCLLLKDYQKSCNVLGGHPVPSHLIQIFQELPQETRKKLESNAVYWNLTANEYALIHPSFWLLTSTERLSKFPGSKLSSVVLHWPNDSSVTAQVMNSLRTTDQRKDFISGLNPKSTSLSERVQSVISAALINWDEGEWDLPVLVHNANSLLLHFPAEYLLISSRTKSSERLLFFVTSWEGFGDNKKWMEQPAIIRRKVAHVFLSNSHRNISEWSETDLQKFGHLIPGMTAEELSHMRNNDIKLTAEAKRNIMNLGDMDIQQIRTLFDVFYSETRLTKNYFAGLVPIVTKLSPDQLNKFHMKKFNFKEVTGGDSMKELPSLKQLLQMSIASSVLNNNRSLDVSKWGDEVKYLGPMIAALPLDEFKLLSEHKFDEVSLSLLEYPVINFVQAYYLTRQGRMFDLINPKLFTLLHHLLQALPSATIINYKTPQVSSRSWADILSALSGNNAPRFVLLYQHVESMGMDDSKESLLRNEENYPMLGLLPSRNLESIAAFLSKNLENFKNIRISLLPKVLTTLVLNLNRSGPWTWENFMSKQYLNMFLIGITCSDVYNIETSDFPLIMAEYNKQRITAGLVFPKELQFCCQQKLMKYLEMKSRLLQDEPKDGLMSLLEPGEIEALGGYILASLPPKAISSSNYRSQILKLIGQLSVPEIMVGISETQRSEIINIFFDHHGLNEDSRMQIDETHLFHMGNLTLFLPEAAIKRIKPEALKLLMEINFIDKRVCADNATRNQWANLIRSAFGEPKERRSERLTIIGDFLLVLSDSEFSQIKQEAMQGAGVALSNNFGEMVDWVPENTEYYKACVSTLNGDERTLYMNDLKKLVRFQLKAVQLELNTVKSASEIIKEITSSPVLQQPLERPIKFNYSTQFLQPQMKSAAENISNITTNESRKLENLKVDNASMRAMGEGLFTTALPPISTLTVKEVTPTTPYPRETTDDSQHTKIYPMNLPINTSNSQKEAGLVVDASVLKRSEQSSGRITESLESTTHGLMPEVVNKSGDSDEEDDPSKWYGDGRRISLSGGPGSNFDKNIQVLTTMKPTSISSTTQKFVTENSTNQKPTTEIFTTQKPFEPVTESLTTTTKKMPPKKPDPVLDIAKLIFPFAWGSVEESNSDKRSSDNNSTSQNATAVNSSVSINSSYIVNPDKIIANENSTQVSMQKRSSDDIYDKSVHPDSLIGEDASPKAGDDDDDEEEEDDDMKLRRRRNVIVDSTVGENSAGKKEAVQEEITISCDSMRVVGEISKLAFEVSDLEKFTNRDVENCLDVFREIELPLDMKRKILKRISKEDLSLLGSLLQASQVEDLKKMRFGFNEPWVLETLSHLSSHLPEEKTIDFILQKVKEHNAKAISDKQIGPEVLISLKGLICHMSREDRRALLAKPKELKLATAVLGKIDNVSTECLKDLAEFAKYSMGDPKTYIAEDLLSLGVIAAGLDNEDWKNLLDHEGAAISELHPSAVKYMSKEKLEIIPGDIFHLIPYKTLRVLESAKYSNLKDSQKVALTNILNGTKSWEEKLLPKSSGDSSESDDTQEASYSSIYIVILLFIFILVCIYIFCRMRSR</sequence>
<keyword evidence="2" id="KW-1133">Transmembrane helix</keyword>
<feature type="region of interest" description="Disordered" evidence="1">
    <location>
        <begin position="1136"/>
        <end position="1156"/>
    </location>
</feature>
<proteinExistence type="predicted"/>